<reference evidence="2 3" key="1">
    <citation type="journal article" date="2020" name="Biotechnol. Biofuels">
        <title>New insights from the biogas microbiome by comprehensive genome-resolved metagenomics of nearly 1600 species originating from multiple anaerobic digesters.</title>
        <authorList>
            <person name="Campanaro S."/>
            <person name="Treu L."/>
            <person name="Rodriguez-R L.M."/>
            <person name="Kovalovszki A."/>
            <person name="Ziels R.M."/>
            <person name="Maus I."/>
            <person name="Zhu X."/>
            <person name="Kougias P.G."/>
            <person name="Basile A."/>
            <person name="Luo G."/>
            <person name="Schluter A."/>
            <person name="Konstantinidis K.T."/>
            <person name="Angelidaki I."/>
        </authorList>
    </citation>
    <scope>NUCLEOTIDE SEQUENCE [LARGE SCALE GENOMIC DNA]</scope>
    <source>
        <strain evidence="2">AS06rmzACSIP_65</strain>
    </source>
</reference>
<dbReference type="InterPro" id="IPR041635">
    <property type="entry name" value="Type_ISP_LLaBIII_C"/>
</dbReference>
<dbReference type="Pfam" id="PF18135">
    <property type="entry name" value="Type_ISP_C"/>
    <property type="match status" value="1"/>
</dbReference>
<name>A0A847D037_9BACT</name>
<sequence>MITNNSFIDGIIHRQMRKHLLETFDDIYVLDLHGNSKKKEVSPDGSKDENVFNIMQGVSINIFVRKNKEKKVLGKLHHMDLYGSREKKFEYLNKKKTDWKILDCEVPYYFFAPKNFSSINKYNNYFKIIDLFPLHNMGLATGKDEKYIGFLPKDLDLSMREKLKKIHYRPFDDRYVYYDTNTIQRARLKLMRNYILGNNLGINIVKQSKLNGVEVLASRYLVNRDLITNHTYSCPLYLYFDDGTKTPNLNPEIVSKIEEIVGKTTPEDIFDYIYAVLHSPTYREKYKEFLKIDFPRVPYPKDKESFKKLVKIGTELRELHLMESPKINKYITTYPIDGTDTVEKVVYKDGNTYINDTQYFGNVPEVVWNFYIGGYQPAQKWLKDRKRRVLTNEDIEHYQKIIVALKETDRIMKEISKISL</sequence>
<dbReference type="Proteomes" id="UP000545876">
    <property type="component" value="Unassembled WGS sequence"/>
</dbReference>
<dbReference type="EMBL" id="JAAZBX010000002">
    <property type="protein sequence ID" value="NLD25232.1"/>
    <property type="molecule type" value="Genomic_DNA"/>
</dbReference>
<evidence type="ECO:0000313" key="2">
    <source>
        <dbReference type="EMBL" id="NLD25232.1"/>
    </source>
</evidence>
<feature type="domain" description="Type ISP restriction-modification enzyme LLaBIII C-terminal specificity" evidence="1">
    <location>
        <begin position="160"/>
        <end position="414"/>
    </location>
</feature>
<evidence type="ECO:0000259" key="1">
    <source>
        <dbReference type="Pfam" id="PF18135"/>
    </source>
</evidence>
<evidence type="ECO:0000313" key="3">
    <source>
        <dbReference type="Proteomes" id="UP000545876"/>
    </source>
</evidence>
<protein>
    <recommendedName>
        <fullName evidence="1">Type ISP restriction-modification enzyme LLaBIII C-terminal specificity domain-containing protein</fullName>
    </recommendedName>
</protein>
<organism evidence="2 3">
    <name type="scientific">Candidatus Dojkabacteria bacterium</name>
    <dbReference type="NCBI Taxonomy" id="2099670"/>
    <lineage>
        <taxon>Bacteria</taxon>
        <taxon>Candidatus Dojkabacteria</taxon>
    </lineage>
</organism>
<comment type="caution">
    <text evidence="2">The sequence shown here is derived from an EMBL/GenBank/DDBJ whole genome shotgun (WGS) entry which is preliminary data.</text>
</comment>
<gene>
    <name evidence="2" type="ORF">GX656_01140</name>
</gene>
<dbReference type="AlphaFoldDB" id="A0A847D037"/>
<proteinExistence type="predicted"/>
<accession>A0A847D037</accession>